<sequence length="110" mass="12858">MEGFIGKHWKFPTGLDQNVNNLKRKREELNGQKEDIASRIKAELHPRKKVKKEVELWLENVERVNGEIKNLESDALGPTSFYSRAFLRKNVCKKMEEVEELIEKGRFSDG</sequence>
<dbReference type="RefSeq" id="XP_022764173.1">
    <property type="nucleotide sequence ID" value="XM_022908438.1"/>
</dbReference>
<organism evidence="2 3">
    <name type="scientific">Durio zibethinus</name>
    <name type="common">Durian</name>
    <dbReference type="NCBI Taxonomy" id="66656"/>
    <lineage>
        <taxon>Eukaryota</taxon>
        <taxon>Viridiplantae</taxon>
        <taxon>Streptophyta</taxon>
        <taxon>Embryophyta</taxon>
        <taxon>Tracheophyta</taxon>
        <taxon>Spermatophyta</taxon>
        <taxon>Magnoliopsida</taxon>
        <taxon>eudicotyledons</taxon>
        <taxon>Gunneridae</taxon>
        <taxon>Pentapetalae</taxon>
        <taxon>rosids</taxon>
        <taxon>malvids</taxon>
        <taxon>Malvales</taxon>
        <taxon>Malvaceae</taxon>
        <taxon>Helicteroideae</taxon>
        <taxon>Durio</taxon>
    </lineage>
</organism>
<dbReference type="AlphaFoldDB" id="A0A6P6AHA5"/>
<protein>
    <submittedName>
        <fullName evidence="3">Uncharacterized protein LOC111309365</fullName>
    </submittedName>
</protein>
<gene>
    <name evidence="3" type="primary">LOC111309365</name>
</gene>
<feature type="coiled-coil region" evidence="1">
    <location>
        <begin position="15"/>
        <end position="74"/>
    </location>
</feature>
<proteinExistence type="predicted"/>
<evidence type="ECO:0000256" key="1">
    <source>
        <dbReference type="SAM" id="Coils"/>
    </source>
</evidence>
<keyword evidence="2" id="KW-1185">Reference proteome</keyword>
<dbReference type="OrthoDB" id="1002504at2759"/>
<dbReference type="KEGG" id="dzi:111309365"/>
<evidence type="ECO:0000313" key="3">
    <source>
        <dbReference type="RefSeq" id="XP_022764173.1"/>
    </source>
</evidence>
<reference evidence="3" key="1">
    <citation type="submission" date="2025-08" db="UniProtKB">
        <authorList>
            <consortium name="RefSeq"/>
        </authorList>
    </citation>
    <scope>IDENTIFICATION</scope>
    <source>
        <tissue evidence="3">Fruit stalk</tissue>
    </source>
</reference>
<evidence type="ECO:0000313" key="2">
    <source>
        <dbReference type="Proteomes" id="UP000515121"/>
    </source>
</evidence>
<dbReference type="Proteomes" id="UP000515121">
    <property type="component" value="Unplaced"/>
</dbReference>
<name>A0A6P6AHA5_DURZI</name>
<dbReference type="GeneID" id="111309365"/>
<accession>A0A6P6AHA5</accession>
<keyword evidence="1" id="KW-0175">Coiled coil</keyword>